<dbReference type="AlphaFoldDB" id="A0A498IK03"/>
<comment type="caution">
    <text evidence="1">The sequence shown here is derived from an EMBL/GenBank/DDBJ whole genome shotgun (WGS) entry which is preliminary data.</text>
</comment>
<name>A0A498IK03_MALDO</name>
<keyword evidence="2" id="KW-1185">Reference proteome</keyword>
<protein>
    <submittedName>
        <fullName evidence="1">Uncharacterized protein</fullName>
    </submittedName>
</protein>
<evidence type="ECO:0000313" key="2">
    <source>
        <dbReference type="Proteomes" id="UP000290289"/>
    </source>
</evidence>
<evidence type="ECO:0000313" key="1">
    <source>
        <dbReference type="EMBL" id="RXH83490.1"/>
    </source>
</evidence>
<accession>A0A498IK03</accession>
<sequence length="85" mass="9058">MEAASLENPSGWSGPRGKKAQWQHASCLAERSPANCDLDSRATSPIGATEPSHQSVSFWCDSRLRGLASGQARCSSLRVTTAARL</sequence>
<organism evidence="1 2">
    <name type="scientific">Malus domestica</name>
    <name type="common">Apple</name>
    <name type="synonym">Pyrus malus</name>
    <dbReference type="NCBI Taxonomy" id="3750"/>
    <lineage>
        <taxon>Eukaryota</taxon>
        <taxon>Viridiplantae</taxon>
        <taxon>Streptophyta</taxon>
        <taxon>Embryophyta</taxon>
        <taxon>Tracheophyta</taxon>
        <taxon>Spermatophyta</taxon>
        <taxon>Magnoliopsida</taxon>
        <taxon>eudicotyledons</taxon>
        <taxon>Gunneridae</taxon>
        <taxon>Pentapetalae</taxon>
        <taxon>rosids</taxon>
        <taxon>fabids</taxon>
        <taxon>Rosales</taxon>
        <taxon>Rosaceae</taxon>
        <taxon>Amygdaloideae</taxon>
        <taxon>Maleae</taxon>
        <taxon>Malus</taxon>
    </lineage>
</organism>
<proteinExistence type="predicted"/>
<gene>
    <name evidence="1" type="ORF">DVH24_005743</name>
</gene>
<dbReference type="EMBL" id="RDQH01000337">
    <property type="protein sequence ID" value="RXH83490.1"/>
    <property type="molecule type" value="Genomic_DNA"/>
</dbReference>
<dbReference type="Proteomes" id="UP000290289">
    <property type="component" value="Chromosome 11"/>
</dbReference>
<reference evidence="1 2" key="1">
    <citation type="submission" date="2018-10" db="EMBL/GenBank/DDBJ databases">
        <title>A high-quality apple genome assembly.</title>
        <authorList>
            <person name="Hu J."/>
        </authorList>
    </citation>
    <scope>NUCLEOTIDE SEQUENCE [LARGE SCALE GENOMIC DNA]</scope>
    <source>
        <strain evidence="2">cv. HFTH1</strain>
        <tissue evidence="1">Young leaf</tissue>
    </source>
</reference>